<organism evidence="2 3">
    <name type="scientific">Pedobacter changchengzhani</name>
    <dbReference type="NCBI Taxonomy" id="2529274"/>
    <lineage>
        <taxon>Bacteria</taxon>
        <taxon>Pseudomonadati</taxon>
        <taxon>Bacteroidota</taxon>
        <taxon>Sphingobacteriia</taxon>
        <taxon>Sphingobacteriales</taxon>
        <taxon>Sphingobacteriaceae</taxon>
        <taxon>Pedobacter</taxon>
    </lineage>
</organism>
<keyword evidence="3" id="KW-1185">Reference proteome</keyword>
<dbReference type="Proteomes" id="UP000295668">
    <property type="component" value="Unassembled WGS sequence"/>
</dbReference>
<dbReference type="SUPFAM" id="SSF49899">
    <property type="entry name" value="Concanavalin A-like lectins/glucanases"/>
    <property type="match status" value="1"/>
</dbReference>
<keyword evidence="1" id="KW-0732">Signal</keyword>
<dbReference type="InterPro" id="IPR002591">
    <property type="entry name" value="Phosphodiest/P_Trfase"/>
</dbReference>
<dbReference type="InterPro" id="IPR013320">
    <property type="entry name" value="ConA-like_dom_sf"/>
</dbReference>
<dbReference type="RefSeq" id="WP_133262472.1">
    <property type="nucleotide sequence ID" value="NZ_SJCY01000005.1"/>
</dbReference>
<dbReference type="GO" id="GO:0005975">
    <property type="term" value="P:carbohydrate metabolic process"/>
    <property type="evidence" value="ECO:0007669"/>
    <property type="project" value="UniProtKB-ARBA"/>
</dbReference>
<gene>
    <name evidence="2" type="ORF">EZJ43_09490</name>
</gene>
<dbReference type="SUPFAM" id="SSF53649">
    <property type="entry name" value="Alkaline phosphatase-like"/>
    <property type="match status" value="1"/>
</dbReference>
<dbReference type="Pfam" id="PF01663">
    <property type="entry name" value="Phosphodiest"/>
    <property type="match status" value="1"/>
</dbReference>
<proteinExistence type="predicted"/>
<accession>A0A4R5ML99</accession>
<dbReference type="Gene3D" id="3.40.720.10">
    <property type="entry name" value="Alkaline Phosphatase, subunit A"/>
    <property type="match status" value="1"/>
</dbReference>
<reference evidence="2 3" key="1">
    <citation type="submission" date="2019-02" db="EMBL/GenBank/DDBJ databases">
        <title>Pedobacter sp. nov., a novel speices isolated from soil of pinguins habitat in Antarcitica.</title>
        <authorList>
            <person name="He R.-H."/>
        </authorList>
    </citation>
    <scope>NUCLEOTIDE SEQUENCE [LARGE SCALE GENOMIC DNA]</scope>
    <source>
        <strain evidence="2 3">E01020</strain>
    </source>
</reference>
<evidence type="ECO:0000313" key="3">
    <source>
        <dbReference type="Proteomes" id="UP000295668"/>
    </source>
</evidence>
<dbReference type="GO" id="GO:0004553">
    <property type="term" value="F:hydrolase activity, hydrolyzing O-glycosyl compounds"/>
    <property type="evidence" value="ECO:0007669"/>
    <property type="project" value="UniProtKB-ARBA"/>
</dbReference>
<feature type="chain" id="PRO_5020514602" evidence="1">
    <location>
        <begin position="24"/>
        <end position="572"/>
    </location>
</feature>
<dbReference type="EMBL" id="SJCY01000005">
    <property type="protein sequence ID" value="TDG36226.1"/>
    <property type="molecule type" value="Genomic_DNA"/>
</dbReference>
<dbReference type="AlphaFoldDB" id="A0A4R5ML99"/>
<evidence type="ECO:0000313" key="2">
    <source>
        <dbReference type="EMBL" id="TDG36226.1"/>
    </source>
</evidence>
<comment type="caution">
    <text evidence="2">The sequence shown here is derived from an EMBL/GenBank/DDBJ whole genome shotgun (WGS) entry which is preliminary data.</text>
</comment>
<sequence>MKNQKLYTLFIFACAGLLMTAYTGCKKYDNPPPVFEDLKDLSTIQRKILIISIDGLTGSELKNVAPTNIVALQKTGKYSYDVLNSAVATDASGWASLLKGVTYGKHQISKNSFDRDLTATTGDFEDALNTYRNIFDFVSEFKSVKTAVITPWLPLRGYLTNTDFSPIVNTDLAVKDSTVNIIANQTQIGALIVNFKDVEAAGANGGFVASNANYKNAIIKADEYVGNITKALVARKNYAKEDWLVIVTTNHGGSSDAPEKGFVVLSNPSIKQQEVKKTGYNAPYFGSFYAQATPGNKSTDLFDVGLTNSITVQMDTKFGNQDYYPTFLGKSTGLSGGDITGWTWNHYGDEWYVTIGGTANGGYGKYQLAATVAPGTAWHTLTMVINTTVNGQNVPTARTLRLYMDGNPVSDVRDVLDRKSLSTPAMFKLGNIVRGNPSALATFYAANLEYFNIALDDATIKANYKLKDLTKHPNYANLVGYWPMNEGALSVLNNSIAGGTSLNLANDYAWTNFSDAFPAGSLVDATATGVSIIPTTSDVAANALYWMKIKILPAYDFEGNPFLNKFEIEFLK</sequence>
<dbReference type="OrthoDB" id="279982at2"/>
<protein>
    <submittedName>
        <fullName evidence="2">DUF4983 domain-containing protein</fullName>
    </submittedName>
</protein>
<evidence type="ECO:0000256" key="1">
    <source>
        <dbReference type="SAM" id="SignalP"/>
    </source>
</evidence>
<name>A0A4R5ML99_9SPHI</name>
<dbReference type="InterPro" id="IPR017850">
    <property type="entry name" value="Alkaline_phosphatase_core_sf"/>
</dbReference>
<feature type="signal peptide" evidence="1">
    <location>
        <begin position="1"/>
        <end position="23"/>
    </location>
</feature>